<organism evidence="1 2">
    <name type="scientific">Brettanomyces naardenensis</name>
    <name type="common">Yeast</name>
    <dbReference type="NCBI Taxonomy" id="13370"/>
    <lineage>
        <taxon>Eukaryota</taxon>
        <taxon>Fungi</taxon>
        <taxon>Dikarya</taxon>
        <taxon>Ascomycota</taxon>
        <taxon>Saccharomycotina</taxon>
        <taxon>Pichiomycetes</taxon>
        <taxon>Pichiales</taxon>
        <taxon>Pichiaceae</taxon>
        <taxon>Brettanomyces</taxon>
    </lineage>
</organism>
<keyword evidence="2" id="KW-1185">Reference proteome</keyword>
<evidence type="ECO:0000313" key="1">
    <source>
        <dbReference type="EMBL" id="VEU23574.1"/>
    </source>
</evidence>
<evidence type="ECO:0000313" key="2">
    <source>
        <dbReference type="Proteomes" id="UP000290900"/>
    </source>
</evidence>
<accession>A0A448YRN6</accession>
<proteinExistence type="predicted"/>
<protein>
    <submittedName>
        <fullName evidence="1">DEKNAAC104649</fullName>
    </submittedName>
</protein>
<dbReference type="AlphaFoldDB" id="A0A448YRN6"/>
<sequence length="266" mass="29275">MASYPKGEKLRPLGALCIDYTEDIHRPPGDPLNPGSFPFPLLYQTVPDATIANVVNSTKFSDEQLQSYVNACERLAKQGAIGIITSCGFLAQAQTRLAKNVSIPVATSSLLQIPYVLSIISPDKHVGILTYDGDILGDTHFDGIGITREMKDRITVVGSYQDGPLHGIIRDGGRYVFEELEQEMISISKDLVKKDPLVGAIVLECTQMPPFAKAVQKASGLPVYDVLTMIDMFYSGLHCRYIPEDDDKEDGLKLRKRSDKEGKQIV</sequence>
<reference evidence="1 2" key="1">
    <citation type="submission" date="2018-12" db="EMBL/GenBank/DDBJ databases">
        <authorList>
            <person name="Tiukova I."/>
            <person name="Dainat J."/>
        </authorList>
    </citation>
    <scope>NUCLEOTIDE SEQUENCE [LARGE SCALE GENOMIC DNA]</scope>
</reference>
<dbReference type="InParanoid" id="A0A448YRN6"/>
<dbReference type="Proteomes" id="UP000290900">
    <property type="component" value="Unassembled WGS sequence"/>
</dbReference>
<dbReference type="OrthoDB" id="412093at2759"/>
<dbReference type="EMBL" id="CAACVR010000045">
    <property type="protein sequence ID" value="VEU23574.1"/>
    <property type="molecule type" value="Genomic_DNA"/>
</dbReference>
<gene>
    <name evidence="1" type="ORF">BRENAR_LOCUS4304</name>
</gene>
<name>A0A448YRN6_BRENA</name>